<protein>
    <recommendedName>
        <fullName evidence="1">Copper amine oxidase-like N-terminal domain-containing protein</fullName>
    </recommendedName>
</protein>
<evidence type="ECO:0000313" key="3">
    <source>
        <dbReference type="Proteomes" id="UP000195455"/>
    </source>
</evidence>
<dbReference type="SUPFAM" id="SSF55383">
    <property type="entry name" value="Copper amine oxidase, domain N"/>
    <property type="match status" value="1"/>
</dbReference>
<gene>
    <name evidence="2" type="ORF">B5G26_09895</name>
</gene>
<reference evidence="3" key="1">
    <citation type="submission" date="2017-04" db="EMBL/GenBank/DDBJ databases">
        <title>Function of individual gut microbiota members based on whole genome sequencing of pure cultures obtained from chicken caecum.</title>
        <authorList>
            <person name="Medvecky M."/>
            <person name="Cejkova D."/>
            <person name="Polansky O."/>
            <person name="Karasova D."/>
            <person name="Kubasova T."/>
            <person name="Cizek A."/>
            <person name="Rychlik I."/>
        </authorList>
    </citation>
    <scope>NUCLEOTIDE SEQUENCE [LARGE SCALE GENOMIC DNA]</scope>
    <source>
        <strain evidence="3">An75</strain>
    </source>
</reference>
<dbReference type="AlphaFoldDB" id="A0A1Y3U445"/>
<dbReference type="Proteomes" id="UP000195455">
    <property type="component" value="Unassembled WGS sequence"/>
</dbReference>
<dbReference type="InterPro" id="IPR036582">
    <property type="entry name" value="Mao_N_sf"/>
</dbReference>
<evidence type="ECO:0000313" key="2">
    <source>
        <dbReference type="EMBL" id="OUN41988.1"/>
    </source>
</evidence>
<comment type="caution">
    <text evidence="2">The sequence shown here is derived from an EMBL/GenBank/DDBJ whole genome shotgun (WGS) entry which is preliminary data.</text>
</comment>
<sequence>MRHCLDDWERGMTMKKFDCSIGKKLAVPLLCFAFLLPAGECALGAEPPKWTENKADVGIYQTELSDFYEISFLNLDSNCEESTYERDVKNGIRLLMINGGFVPEPETVLQDGVVYAPLEKIAEPLGITYNLTDESGNYLTLKKGDTTLVFPRYNESTVLLNGHEMAASYYLCDYDYLYVPLRFVAETFGGKVQYVDDYEKTYCHEDDSESPNWVKVSVIAIEMPNGTKPQYVSKDGLEKITDVSVQYQKDLIAAKEETNQVIEQKFYYDASAVTYTGKKLARFYVYELKGFENFPIYFNEYTGEIYSESAGLAFAGLHKGFINIGFMLS</sequence>
<dbReference type="EMBL" id="NFHM01000014">
    <property type="protein sequence ID" value="OUN41988.1"/>
    <property type="molecule type" value="Genomic_DNA"/>
</dbReference>
<feature type="domain" description="Copper amine oxidase-like N-terminal" evidence="1">
    <location>
        <begin position="102"/>
        <end position="200"/>
    </location>
</feature>
<organism evidence="2 3">
    <name type="scientific">Anaerotignum lactatifermentans</name>
    <dbReference type="NCBI Taxonomy" id="160404"/>
    <lineage>
        <taxon>Bacteria</taxon>
        <taxon>Bacillati</taxon>
        <taxon>Bacillota</taxon>
        <taxon>Clostridia</taxon>
        <taxon>Lachnospirales</taxon>
        <taxon>Anaerotignaceae</taxon>
        <taxon>Anaerotignum</taxon>
    </lineage>
</organism>
<evidence type="ECO:0000259" key="1">
    <source>
        <dbReference type="Pfam" id="PF07833"/>
    </source>
</evidence>
<dbReference type="InterPro" id="IPR012854">
    <property type="entry name" value="Cu_amine_oxidase-like_N"/>
</dbReference>
<proteinExistence type="predicted"/>
<dbReference type="Pfam" id="PF07833">
    <property type="entry name" value="Cu_amine_oxidN1"/>
    <property type="match status" value="1"/>
</dbReference>
<name>A0A1Y3U445_9FIRM</name>
<accession>A0A1Y3U445</accession>
<dbReference type="Gene3D" id="3.30.457.10">
    <property type="entry name" value="Copper amine oxidase-like, N-terminal domain"/>
    <property type="match status" value="1"/>
</dbReference>